<gene>
    <name evidence="1" type="ORF">CUMW_266150</name>
</gene>
<comment type="caution">
    <text evidence="1">The sequence shown here is derived from an EMBL/GenBank/DDBJ whole genome shotgun (WGS) entry which is preliminary data.</text>
</comment>
<proteinExistence type="predicted"/>
<accession>A0A2H5QVS9</accession>
<dbReference type="EMBL" id="BDQV01000956">
    <property type="protein sequence ID" value="GAY68697.1"/>
    <property type="molecule type" value="Genomic_DNA"/>
</dbReference>
<organism evidence="1 2">
    <name type="scientific">Citrus unshiu</name>
    <name type="common">Satsuma mandarin</name>
    <name type="synonym">Citrus nobilis var. unshiu</name>
    <dbReference type="NCBI Taxonomy" id="55188"/>
    <lineage>
        <taxon>Eukaryota</taxon>
        <taxon>Viridiplantae</taxon>
        <taxon>Streptophyta</taxon>
        <taxon>Embryophyta</taxon>
        <taxon>Tracheophyta</taxon>
        <taxon>Spermatophyta</taxon>
        <taxon>Magnoliopsida</taxon>
        <taxon>eudicotyledons</taxon>
        <taxon>Gunneridae</taxon>
        <taxon>Pentapetalae</taxon>
        <taxon>rosids</taxon>
        <taxon>malvids</taxon>
        <taxon>Sapindales</taxon>
        <taxon>Rutaceae</taxon>
        <taxon>Aurantioideae</taxon>
        <taxon>Citrus</taxon>
    </lineage>
</organism>
<protein>
    <submittedName>
        <fullName evidence="1">Uncharacterized protein</fullName>
    </submittedName>
</protein>
<reference evidence="1 2" key="1">
    <citation type="journal article" date="2017" name="Front. Genet.">
        <title>Draft sequencing of the heterozygous diploid genome of Satsuma (Citrus unshiu Marc.) using a hybrid assembly approach.</title>
        <authorList>
            <person name="Shimizu T."/>
            <person name="Tanizawa Y."/>
            <person name="Mochizuki T."/>
            <person name="Nagasaki H."/>
            <person name="Yoshioka T."/>
            <person name="Toyoda A."/>
            <person name="Fujiyama A."/>
            <person name="Kaminuma E."/>
            <person name="Nakamura Y."/>
        </authorList>
    </citation>
    <scope>NUCLEOTIDE SEQUENCE [LARGE SCALE GENOMIC DNA]</scope>
    <source>
        <strain evidence="2">cv. Miyagawa wase</strain>
    </source>
</reference>
<sequence length="64" mass="7487">MCISNSRLQKRFSLRFYDQISGMFVQDHGTYLFHRALMCRPICFVVLLPIVQSGNLPMHCKKPL</sequence>
<evidence type="ECO:0000313" key="2">
    <source>
        <dbReference type="Proteomes" id="UP000236630"/>
    </source>
</evidence>
<dbReference type="Proteomes" id="UP000236630">
    <property type="component" value="Unassembled WGS sequence"/>
</dbReference>
<name>A0A2H5QVS9_CITUN</name>
<keyword evidence="2" id="KW-1185">Reference proteome</keyword>
<dbReference type="AlphaFoldDB" id="A0A2H5QVS9"/>
<evidence type="ECO:0000313" key="1">
    <source>
        <dbReference type="EMBL" id="GAY68697.1"/>
    </source>
</evidence>